<reference evidence="1 2" key="1">
    <citation type="submission" date="2019-05" db="EMBL/GenBank/DDBJ databases">
        <title>Another draft genome of Portunus trituberculatus and its Hox gene families provides insights of decapod evolution.</title>
        <authorList>
            <person name="Jeong J.-H."/>
            <person name="Song I."/>
            <person name="Kim S."/>
            <person name="Choi T."/>
            <person name="Kim D."/>
            <person name="Ryu S."/>
            <person name="Kim W."/>
        </authorList>
    </citation>
    <scope>NUCLEOTIDE SEQUENCE [LARGE SCALE GENOMIC DNA]</scope>
    <source>
        <tissue evidence="1">Muscle</tissue>
    </source>
</reference>
<gene>
    <name evidence="1" type="ORF">E2C01_083614</name>
</gene>
<name>A0A5B7J1Q9_PORTR</name>
<organism evidence="1 2">
    <name type="scientific">Portunus trituberculatus</name>
    <name type="common">Swimming crab</name>
    <name type="synonym">Neptunus trituberculatus</name>
    <dbReference type="NCBI Taxonomy" id="210409"/>
    <lineage>
        <taxon>Eukaryota</taxon>
        <taxon>Metazoa</taxon>
        <taxon>Ecdysozoa</taxon>
        <taxon>Arthropoda</taxon>
        <taxon>Crustacea</taxon>
        <taxon>Multicrustacea</taxon>
        <taxon>Malacostraca</taxon>
        <taxon>Eumalacostraca</taxon>
        <taxon>Eucarida</taxon>
        <taxon>Decapoda</taxon>
        <taxon>Pleocyemata</taxon>
        <taxon>Brachyura</taxon>
        <taxon>Eubrachyura</taxon>
        <taxon>Portunoidea</taxon>
        <taxon>Portunidae</taxon>
        <taxon>Portuninae</taxon>
        <taxon>Portunus</taxon>
    </lineage>
</organism>
<comment type="caution">
    <text evidence="1">The sequence shown here is derived from an EMBL/GenBank/DDBJ whole genome shotgun (WGS) entry which is preliminary data.</text>
</comment>
<sequence length="45" mass="5410">MHNTHTVESKEHVRRKLWCGLKVWMTAAMLPSVSSEQFHKKRFQE</sequence>
<accession>A0A5B7J1Q9</accession>
<dbReference type="EMBL" id="VSRR010078638">
    <property type="protein sequence ID" value="MPC88695.1"/>
    <property type="molecule type" value="Genomic_DNA"/>
</dbReference>
<proteinExistence type="predicted"/>
<protein>
    <submittedName>
        <fullName evidence="1">Uncharacterized protein</fullName>
    </submittedName>
</protein>
<dbReference type="Proteomes" id="UP000324222">
    <property type="component" value="Unassembled WGS sequence"/>
</dbReference>
<evidence type="ECO:0000313" key="2">
    <source>
        <dbReference type="Proteomes" id="UP000324222"/>
    </source>
</evidence>
<keyword evidence="2" id="KW-1185">Reference proteome</keyword>
<dbReference type="AlphaFoldDB" id="A0A5B7J1Q9"/>
<evidence type="ECO:0000313" key="1">
    <source>
        <dbReference type="EMBL" id="MPC88695.1"/>
    </source>
</evidence>